<dbReference type="SUPFAM" id="SSF52540">
    <property type="entry name" value="P-loop containing nucleoside triphosphate hydrolases"/>
    <property type="match status" value="1"/>
</dbReference>
<comment type="similarity">
    <text evidence="2">Belongs to the AAA ATPase family. BCS1 subfamily.</text>
</comment>
<evidence type="ECO:0000256" key="8">
    <source>
        <dbReference type="ARBA" id="ARBA00022989"/>
    </source>
</evidence>
<dbReference type="SMART" id="SM00382">
    <property type="entry name" value="AAA"/>
    <property type="match status" value="1"/>
</dbReference>
<name>A0ABR3GCB1_9PEZI</name>
<keyword evidence="10" id="KW-0472">Membrane</keyword>
<keyword evidence="5" id="KW-0999">Mitochondrion inner membrane</keyword>
<feature type="domain" description="AAA+ ATPase" evidence="14">
    <location>
        <begin position="295"/>
        <end position="447"/>
    </location>
</feature>
<evidence type="ECO:0000256" key="13">
    <source>
        <dbReference type="SAM" id="MobiDB-lite"/>
    </source>
</evidence>
<dbReference type="PROSITE" id="PS00674">
    <property type="entry name" value="AAA"/>
    <property type="match status" value="1"/>
</dbReference>
<keyword evidence="7 12" id="KW-0067">ATP-binding</keyword>
<dbReference type="InterPro" id="IPR014851">
    <property type="entry name" value="BCS1_N"/>
</dbReference>
<comment type="subcellular location">
    <subcellularLocation>
        <location evidence="1">Mitochondrion inner membrane</location>
        <topology evidence="1">Single-pass membrane protein</topology>
    </subcellularLocation>
</comment>
<proteinExistence type="inferred from homology"/>
<dbReference type="Pfam" id="PF08740">
    <property type="entry name" value="BCS1_N"/>
    <property type="match status" value="1"/>
</dbReference>
<dbReference type="PANTHER" id="PTHR23070">
    <property type="entry name" value="BCS1 AAA-TYPE ATPASE"/>
    <property type="match status" value="1"/>
</dbReference>
<evidence type="ECO:0000256" key="3">
    <source>
        <dbReference type="ARBA" id="ARBA00022692"/>
    </source>
</evidence>
<sequence length="543" mass="60192">MMALHYGGQGFSNPLASLGIGSQSIVSALGVGAMVAEKLPGYEAIEAGLRRFGVDLGTATTSMLIATALWTAWNIATRNIYTLLDTYYCCSIRINSEDGLFYDLFSWLQEEKAADISIARICDAKKQLEYPDQDEAGRPSSMYEAPRPYGQAVGRQMSQVVYNPAPGALYSFRHNGHNIRIIREEIHSPGAVISPGQLPREVVKLQYYGRSPQVLKAVLDDVVLRSNMRDQGRTVVYQAVMTHGQYRWDRCMSRPNRSISTVILEEDQKAMVVQDIEEYLLPATMNWYANRGLPYRRGYLLYGPPGTGKTSLSMALAGHFNLEVYTISLNSQDLADDVLATMFTLLPKRCIVLLEDVDASGVKRDEAPSPEPQPPKFMNPMGRFGIEVPPEKKRSKVSFSGLINAIDGAAAKEGRILIMTTNHRERLDEALIRPGRVDLQIAFAFASKAVILELFENLYDVSEDDMAGLYMPTDFPSKKEVLELARQFADLVPEGRFTPAEIQGLLLLHKKSPQAALASTPSWLKRRLAVDAKVGLKASVDSS</sequence>
<evidence type="ECO:0000313" key="17">
    <source>
        <dbReference type="Proteomes" id="UP001447188"/>
    </source>
</evidence>
<dbReference type="EMBL" id="JBBBZM010000127">
    <property type="protein sequence ID" value="KAL0633400.1"/>
    <property type="molecule type" value="Genomic_DNA"/>
</dbReference>
<dbReference type="InterPro" id="IPR003960">
    <property type="entry name" value="ATPase_AAA_CS"/>
</dbReference>
<dbReference type="Gene3D" id="3.40.50.300">
    <property type="entry name" value="P-loop containing nucleotide triphosphate hydrolases"/>
    <property type="match status" value="1"/>
</dbReference>
<evidence type="ECO:0000256" key="4">
    <source>
        <dbReference type="ARBA" id="ARBA00022741"/>
    </source>
</evidence>
<dbReference type="InterPro" id="IPR003959">
    <property type="entry name" value="ATPase_AAA_core"/>
</dbReference>
<keyword evidence="17" id="KW-1185">Reference proteome</keyword>
<keyword evidence="4 12" id="KW-0547">Nucleotide-binding</keyword>
<comment type="catalytic activity">
    <reaction evidence="11">
        <text>ATP + H2O = ADP + phosphate + H(+)</text>
        <dbReference type="Rhea" id="RHEA:13065"/>
        <dbReference type="ChEBI" id="CHEBI:15377"/>
        <dbReference type="ChEBI" id="CHEBI:15378"/>
        <dbReference type="ChEBI" id="CHEBI:30616"/>
        <dbReference type="ChEBI" id="CHEBI:43474"/>
        <dbReference type="ChEBI" id="CHEBI:456216"/>
    </reaction>
    <physiologicalReaction direction="left-to-right" evidence="11">
        <dbReference type="Rhea" id="RHEA:13066"/>
    </physiologicalReaction>
</comment>
<evidence type="ECO:0000259" key="14">
    <source>
        <dbReference type="SMART" id="SM00382"/>
    </source>
</evidence>
<evidence type="ECO:0000256" key="5">
    <source>
        <dbReference type="ARBA" id="ARBA00022792"/>
    </source>
</evidence>
<keyword evidence="8" id="KW-1133">Transmembrane helix</keyword>
<comment type="caution">
    <text evidence="16">The sequence shown here is derived from an EMBL/GenBank/DDBJ whole genome shotgun (WGS) entry which is preliminary data.</text>
</comment>
<evidence type="ECO:0000256" key="12">
    <source>
        <dbReference type="RuleBase" id="RU003651"/>
    </source>
</evidence>
<reference evidence="16 17" key="1">
    <citation type="submission" date="2024-02" db="EMBL/GenBank/DDBJ databases">
        <title>Discinaceae phylogenomics.</title>
        <authorList>
            <person name="Dirks A.C."/>
            <person name="James T.Y."/>
        </authorList>
    </citation>
    <scope>NUCLEOTIDE SEQUENCE [LARGE SCALE GENOMIC DNA]</scope>
    <source>
        <strain evidence="16 17">ACD0624</strain>
    </source>
</reference>
<accession>A0ABR3GCB1</accession>
<evidence type="ECO:0000256" key="1">
    <source>
        <dbReference type="ARBA" id="ARBA00004434"/>
    </source>
</evidence>
<evidence type="ECO:0000256" key="11">
    <source>
        <dbReference type="ARBA" id="ARBA00048778"/>
    </source>
</evidence>
<evidence type="ECO:0008006" key="18">
    <source>
        <dbReference type="Google" id="ProtNLM"/>
    </source>
</evidence>
<keyword evidence="6" id="KW-0378">Hydrolase</keyword>
<organism evidence="16 17">
    <name type="scientific">Discina gigas</name>
    <dbReference type="NCBI Taxonomy" id="1032678"/>
    <lineage>
        <taxon>Eukaryota</taxon>
        <taxon>Fungi</taxon>
        <taxon>Dikarya</taxon>
        <taxon>Ascomycota</taxon>
        <taxon>Pezizomycotina</taxon>
        <taxon>Pezizomycetes</taxon>
        <taxon>Pezizales</taxon>
        <taxon>Discinaceae</taxon>
        <taxon>Discina</taxon>
    </lineage>
</organism>
<evidence type="ECO:0000256" key="7">
    <source>
        <dbReference type="ARBA" id="ARBA00022840"/>
    </source>
</evidence>
<dbReference type="Pfam" id="PF25426">
    <property type="entry name" value="AAA_lid_BCS1"/>
    <property type="match status" value="1"/>
</dbReference>
<evidence type="ECO:0000259" key="15">
    <source>
        <dbReference type="SMART" id="SM01024"/>
    </source>
</evidence>
<evidence type="ECO:0000313" key="16">
    <source>
        <dbReference type="EMBL" id="KAL0633400.1"/>
    </source>
</evidence>
<protein>
    <recommendedName>
        <fullName evidence="18">Mitochondrial chaperone BCS1</fullName>
    </recommendedName>
</protein>
<dbReference type="Proteomes" id="UP001447188">
    <property type="component" value="Unassembled WGS sequence"/>
</dbReference>
<feature type="region of interest" description="Disordered" evidence="13">
    <location>
        <begin position="362"/>
        <end position="381"/>
    </location>
</feature>
<dbReference type="InterPro" id="IPR003593">
    <property type="entry name" value="AAA+_ATPase"/>
</dbReference>
<dbReference type="InterPro" id="IPR050747">
    <property type="entry name" value="Mitochondrial_chaperone_BCS1"/>
</dbReference>
<keyword evidence="9" id="KW-0496">Mitochondrion</keyword>
<evidence type="ECO:0000256" key="6">
    <source>
        <dbReference type="ARBA" id="ARBA00022801"/>
    </source>
</evidence>
<keyword evidence="3" id="KW-0812">Transmembrane</keyword>
<gene>
    <name evidence="16" type="ORF">Q9L58_007713</name>
</gene>
<dbReference type="InterPro" id="IPR057495">
    <property type="entry name" value="AAA_lid_BCS1"/>
</dbReference>
<feature type="domain" description="BCS1 N-terminal" evidence="15">
    <location>
        <begin position="63"/>
        <end position="262"/>
    </location>
</feature>
<evidence type="ECO:0000256" key="9">
    <source>
        <dbReference type="ARBA" id="ARBA00023128"/>
    </source>
</evidence>
<dbReference type="InterPro" id="IPR027417">
    <property type="entry name" value="P-loop_NTPase"/>
</dbReference>
<evidence type="ECO:0000256" key="10">
    <source>
        <dbReference type="ARBA" id="ARBA00023136"/>
    </source>
</evidence>
<dbReference type="SMART" id="SM01024">
    <property type="entry name" value="BCS1_N"/>
    <property type="match status" value="1"/>
</dbReference>
<dbReference type="Pfam" id="PF00004">
    <property type="entry name" value="AAA"/>
    <property type="match status" value="1"/>
</dbReference>
<evidence type="ECO:0000256" key="2">
    <source>
        <dbReference type="ARBA" id="ARBA00007448"/>
    </source>
</evidence>